<evidence type="ECO:0000313" key="14">
    <source>
        <dbReference type="Proteomes" id="UP001165090"/>
    </source>
</evidence>
<evidence type="ECO:0000256" key="6">
    <source>
        <dbReference type="ARBA" id="ARBA00022763"/>
    </source>
</evidence>
<evidence type="ECO:0000256" key="9">
    <source>
        <dbReference type="ARBA" id="ARBA00023204"/>
    </source>
</evidence>
<comment type="cofactor">
    <cofactor evidence="1">
        <name>Mn(2+)</name>
        <dbReference type="ChEBI" id="CHEBI:29035"/>
    </cofactor>
</comment>
<evidence type="ECO:0000256" key="5">
    <source>
        <dbReference type="ARBA" id="ARBA00022723"/>
    </source>
</evidence>
<gene>
    <name evidence="13" type="ORF">VaNZ11_004835</name>
</gene>
<dbReference type="PANTHER" id="PTHR15822:SF4">
    <property type="entry name" value="TYROSYL-DNA PHOSPHODIESTERASE 2"/>
    <property type="match status" value="1"/>
</dbReference>
<dbReference type="InterPro" id="IPR036691">
    <property type="entry name" value="Endo/exonu/phosph_ase_sf"/>
</dbReference>
<keyword evidence="6" id="KW-0227">DNA damage</keyword>
<organism evidence="13 14">
    <name type="scientific">Volvox africanus</name>
    <dbReference type="NCBI Taxonomy" id="51714"/>
    <lineage>
        <taxon>Eukaryota</taxon>
        <taxon>Viridiplantae</taxon>
        <taxon>Chlorophyta</taxon>
        <taxon>core chlorophytes</taxon>
        <taxon>Chlorophyceae</taxon>
        <taxon>CS clade</taxon>
        <taxon>Chlamydomonadales</taxon>
        <taxon>Volvocaceae</taxon>
        <taxon>Volvox</taxon>
    </lineage>
</organism>
<dbReference type="PANTHER" id="PTHR15822">
    <property type="entry name" value="TRAF AND TNF RECEPTOR-ASSOCIATED PROTEIN"/>
    <property type="match status" value="1"/>
</dbReference>
<keyword evidence="8" id="KW-0460">Magnesium</keyword>
<name>A0ABQ5RXI9_9CHLO</name>
<feature type="region of interest" description="Disordered" evidence="11">
    <location>
        <begin position="1"/>
        <end position="23"/>
    </location>
</feature>
<proteinExistence type="predicted"/>
<reference evidence="13 14" key="1">
    <citation type="journal article" date="2023" name="IScience">
        <title>Expanded male sex-determining region conserved during the evolution of homothallism in the green alga Volvox.</title>
        <authorList>
            <person name="Yamamoto K."/>
            <person name="Matsuzaki R."/>
            <person name="Mahakham W."/>
            <person name="Heman W."/>
            <person name="Sekimoto H."/>
            <person name="Kawachi M."/>
            <person name="Minakuchi Y."/>
            <person name="Toyoda A."/>
            <person name="Nozaki H."/>
        </authorList>
    </citation>
    <scope>NUCLEOTIDE SEQUENCE [LARGE SCALE GENOMIC DNA]</scope>
    <source>
        <strain evidence="13 14">NIES-4468</strain>
    </source>
</reference>
<dbReference type="SUPFAM" id="SSF56219">
    <property type="entry name" value="DNase I-like"/>
    <property type="match status" value="1"/>
</dbReference>
<evidence type="ECO:0000256" key="7">
    <source>
        <dbReference type="ARBA" id="ARBA00022801"/>
    </source>
</evidence>
<comment type="cofactor">
    <cofactor evidence="2">
        <name>Mg(2+)</name>
        <dbReference type="ChEBI" id="CHEBI:18420"/>
    </cofactor>
</comment>
<keyword evidence="10" id="KW-0539">Nucleus</keyword>
<keyword evidence="4" id="KW-0540">Nuclease</keyword>
<evidence type="ECO:0000259" key="12">
    <source>
        <dbReference type="Pfam" id="PF03372"/>
    </source>
</evidence>
<keyword evidence="14" id="KW-1185">Reference proteome</keyword>
<evidence type="ECO:0000256" key="4">
    <source>
        <dbReference type="ARBA" id="ARBA00022722"/>
    </source>
</evidence>
<accession>A0ABQ5RXI9</accession>
<protein>
    <recommendedName>
        <fullName evidence="12">Endonuclease/exonuclease/phosphatase domain-containing protein</fullName>
    </recommendedName>
</protein>
<dbReference type="CDD" id="cd09080">
    <property type="entry name" value="TDP2"/>
    <property type="match status" value="1"/>
</dbReference>
<evidence type="ECO:0000256" key="2">
    <source>
        <dbReference type="ARBA" id="ARBA00001946"/>
    </source>
</evidence>
<comment type="subcellular location">
    <subcellularLocation>
        <location evidence="3">Nucleus</location>
        <location evidence="3">PML body</location>
    </subcellularLocation>
</comment>
<dbReference type="InterPro" id="IPR005135">
    <property type="entry name" value="Endo/exonuclease/phosphatase"/>
</dbReference>
<evidence type="ECO:0000256" key="3">
    <source>
        <dbReference type="ARBA" id="ARBA00004322"/>
    </source>
</evidence>
<feature type="region of interest" description="Disordered" evidence="11">
    <location>
        <begin position="519"/>
        <end position="550"/>
    </location>
</feature>
<sequence>MTDHIDLTEDGNDNPSYVNKEEGSKKRIVALAEGLHDRLRVADSPARKRVRRAVDDVAVPAVAANGEMLQGRSISVFTATKPVAVPPPAPAPPQDATPQGSMNKMLAQLHAERLARMTEDGKAALKGPCTAETVKPGSSTQLNQQPSTVVAAASTSRHRTSGNQTVASVPTRSATVLSYNLWFNEDVALLERMRAVGDFIEREGHPDLLLFQEVTQNMVLIFRQQNWFRRYHCSPVPRERTYFTLLLARRDTVTLPAMQPWMEKEYNNTCMARSILYTRASVGGRLLVVGTTHLESPVGPGPQQMATQRQEQLVVAVRELEAAAGAWGDVLLAGDLNWSDTRDGPVRIPPRWCDAWLSLMPHHPGNTWDPVSNPMLTSHFKGSRLDRVLCRLSASGAPVAGPNNFSGGQGGGSCGGWQLGSIKLVGTQALPGLTYEHRGKRLPVLPSDHFGLLVKLIPAEAVQTTAGVGGLLETAPAHGQAPAAVAVVRSVKAATEASGSSQARATTAPASFPAATAVGQEAAAGSKPGIDVLKRRRLPPRSGTMADASAVGPPAAAAAAVAASAAPSRPSAAATTTAAAGAANTAAATTVWSAMGATSRSAMGATSRRATITTAASAEAHRPHQRQRRQPTVDLSLDDNIDSDGADGVVVL</sequence>
<evidence type="ECO:0000313" key="13">
    <source>
        <dbReference type="EMBL" id="GLI62240.1"/>
    </source>
</evidence>
<dbReference type="EMBL" id="BSDZ01000011">
    <property type="protein sequence ID" value="GLI62240.1"/>
    <property type="molecule type" value="Genomic_DNA"/>
</dbReference>
<dbReference type="Pfam" id="PF03372">
    <property type="entry name" value="Exo_endo_phos"/>
    <property type="match status" value="1"/>
</dbReference>
<comment type="caution">
    <text evidence="13">The sequence shown here is derived from an EMBL/GenBank/DDBJ whole genome shotgun (WGS) entry which is preliminary data.</text>
</comment>
<evidence type="ECO:0000256" key="8">
    <source>
        <dbReference type="ARBA" id="ARBA00022842"/>
    </source>
</evidence>
<feature type="region of interest" description="Disordered" evidence="11">
    <location>
        <begin position="615"/>
        <end position="641"/>
    </location>
</feature>
<keyword evidence="9" id="KW-0234">DNA repair</keyword>
<evidence type="ECO:0000256" key="11">
    <source>
        <dbReference type="SAM" id="MobiDB-lite"/>
    </source>
</evidence>
<feature type="region of interest" description="Disordered" evidence="11">
    <location>
        <begin position="128"/>
        <end position="167"/>
    </location>
</feature>
<dbReference type="InterPro" id="IPR051547">
    <property type="entry name" value="TDP2-like"/>
</dbReference>
<dbReference type="Gene3D" id="3.60.10.10">
    <property type="entry name" value="Endonuclease/exonuclease/phosphatase"/>
    <property type="match status" value="1"/>
</dbReference>
<dbReference type="Proteomes" id="UP001165090">
    <property type="component" value="Unassembled WGS sequence"/>
</dbReference>
<feature type="compositionally biased region" description="Polar residues" evidence="11">
    <location>
        <begin position="136"/>
        <end position="148"/>
    </location>
</feature>
<keyword evidence="5" id="KW-0479">Metal-binding</keyword>
<evidence type="ECO:0000256" key="1">
    <source>
        <dbReference type="ARBA" id="ARBA00001936"/>
    </source>
</evidence>
<evidence type="ECO:0000256" key="10">
    <source>
        <dbReference type="ARBA" id="ARBA00023242"/>
    </source>
</evidence>
<keyword evidence="7" id="KW-0378">Hydrolase</keyword>
<feature type="domain" description="Endonuclease/exonuclease/phosphatase" evidence="12">
    <location>
        <begin position="177"/>
        <end position="401"/>
    </location>
</feature>